<feature type="domain" description="Rhamnogalacturonase A/B/Epimerase-like pectate lyase" evidence="2">
    <location>
        <begin position="28"/>
        <end position="84"/>
    </location>
</feature>
<dbReference type="AlphaFoldDB" id="A0A1P9WZ16"/>
<reference evidence="3 4" key="1">
    <citation type="submission" date="2016-01" db="EMBL/GenBank/DDBJ databases">
        <authorList>
            <person name="Oliw E.H."/>
        </authorList>
    </citation>
    <scope>NUCLEOTIDE SEQUENCE [LARGE SCALE GENOMIC DNA]</scope>
    <source>
        <strain evidence="3 4">DY10</strain>
    </source>
</reference>
<dbReference type="PANTHER" id="PTHR31339">
    <property type="entry name" value="PECTIN LYASE-RELATED"/>
    <property type="match status" value="1"/>
</dbReference>
<dbReference type="InterPro" id="IPR051801">
    <property type="entry name" value="GH28_Enzymes"/>
</dbReference>
<dbReference type="RefSeq" id="WP_077132055.1">
    <property type="nucleotide sequence ID" value="NZ_CP014263.1"/>
</dbReference>
<dbReference type="EMBL" id="CP014263">
    <property type="protein sequence ID" value="AQG80626.1"/>
    <property type="molecule type" value="Genomic_DNA"/>
</dbReference>
<evidence type="ECO:0000313" key="4">
    <source>
        <dbReference type="Proteomes" id="UP000187941"/>
    </source>
</evidence>
<evidence type="ECO:0000313" key="3">
    <source>
        <dbReference type="EMBL" id="AQG80626.1"/>
    </source>
</evidence>
<feature type="chain" id="PRO_5012840170" description="Rhamnogalacturonase A/B/Epimerase-like pectate lyase domain-containing protein" evidence="1">
    <location>
        <begin position="19"/>
        <end position="456"/>
    </location>
</feature>
<dbReference type="InterPro" id="IPR011050">
    <property type="entry name" value="Pectin_lyase_fold/virulence"/>
</dbReference>
<dbReference type="PANTHER" id="PTHR31339:SF9">
    <property type="entry name" value="PLASMIN AND FIBRONECTIN-BINDING PROTEIN A"/>
    <property type="match status" value="1"/>
</dbReference>
<dbReference type="KEGG" id="smon:AWR27_15620"/>
<name>A0A1P9WZ16_9BACT</name>
<feature type="signal peptide" evidence="1">
    <location>
        <begin position="1"/>
        <end position="18"/>
    </location>
</feature>
<proteinExistence type="predicted"/>
<keyword evidence="1" id="KW-0732">Signal</keyword>
<keyword evidence="4" id="KW-1185">Reference proteome</keyword>
<dbReference type="Pfam" id="PF12708">
    <property type="entry name" value="Pect-lyase_RHGA_epim"/>
    <property type="match status" value="1"/>
</dbReference>
<sequence>MKSITFLICLLLLQTTLAQPITPEDTYNVRQYGAVADGKTDNTAAFQRAIDAATEKGGRVYIPAGQWLIAGSVRVKPGVALVGTNVGPLSPYQLTGSVILATGGRGNENAEPLFELWNASAAMGFTVYYPEQDVSNIQPYPWTFYQRNPPVVHSLTEKRPEDFNVTIKDITLINSYNGIRTGPDENGRHLIRDVHGCVLRRGIFVDWVGDIGRIENVQFHSHFWFHPNTKGNWDKVFAYMQQNLEAFIFGRSDWEYVTNTFVFPAKIGYKFIKTANGTCNGQFLGIAADATETCLVAEAIQSQGLLITNGQFNSHRKGRSTQIIVEKGCEGSIRFTNCGFWGPVEQNVQLLGDASVSFLNCYFSSNHVSKDPKNPNWSIIAEAGKLQVQSCTFDGTQTDEVAQWTYGGNKRRPECIWLKKGVRHAIISNNMGWQGVSIKNEIGPKALLRDNEPVGN</sequence>
<organism evidence="3 4">
    <name type="scientific">Spirosoma montaniterrae</name>
    <dbReference type="NCBI Taxonomy" id="1178516"/>
    <lineage>
        <taxon>Bacteria</taxon>
        <taxon>Pseudomonadati</taxon>
        <taxon>Bacteroidota</taxon>
        <taxon>Cytophagia</taxon>
        <taxon>Cytophagales</taxon>
        <taxon>Cytophagaceae</taxon>
        <taxon>Spirosoma</taxon>
    </lineage>
</organism>
<evidence type="ECO:0000259" key="2">
    <source>
        <dbReference type="Pfam" id="PF12708"/>
    </source>
</evidence>
<evidence type="ECO:0000256" key="1">
    <source>
        <dbReference type="SAM" id="SignalP"/>
    </source>
</evidence>
<dbReference type="SUPFAM" id="SSF51126">
    <property type="entry name" value="Pectin lyase-like"/>
    <property type="match status" value="1"/>
</dbReference>
<dbReference type="Gene3D" id="2.160.20.10">
    <property type="entry name" value="Single-stranded right-handed beta-helix, Pectin lyase-like"/>
    <property type="match status" value="1"/>
</dbReference>
<accession>A0A1P9WZ16</accession>
<dbReference type="STRING" id="1178516.AWR27_15620"/>
<gene>
    <name evidence="3" type="ORF">AWR27_15620</name>
</gene>
<dbReference type="Proteomes" id="UP000187941">
    <property type="component" value="Chromosome"/>
</dbReference>
<dbReference type="InterPro" id="IPR024535">
    <property type="entry name" value="RHGA/B-epi-like_pectate_lyase"/>
</dbReference>
<protein>
    <recommendedName>
        <fullName evidence="2">Rhamnogalacturonase A/B/Epimerase-like pectate lyase domain-containing protein</fullName>
    </recommendedName>
</protein>
<dbReference type="InterPro" id="IPR012334">
    <property type="entry name" value="Pectin_lyas_fold"/>
</dbReference>
<dbReference type="OrthoDB" id="9795222at2"/>